<dbReference type="RefSeq" id="WP_167123810.1">
    <property type="nucleotide sequence ID" value="NZ_JAAQQR010000002.1"/>
</dbReference>
<sequence length="1137" mass="126192">MLPPQAPPAHIASANQAAVDTLQRLRDTQAWLVQQQGDLPDLPASLDGRHGFLTGLDDFWNATVEAAPGKSPMSRRQAMALRLAHVMRDDASLRRHDGTLPDTAAEGVASVARYPGTFLPSHLHAQELMVGSVPYAGALILSNDRDSRRVLLFTVEAGWRVFDSLEVLYRDVELLMRQQLVDRHELPGIGASYLLPVLPTHFLSARDIDNDIFDTLATRLSERLRERAAAAFDGPIDATNPDRWRDDLFAAMDLSALLDVHAIVSQRDLALAAQWEKERLAAQPAHVREHWLRMAQDYRDVSQRLGREVGDTMPSLAEFAQQKLDAALREKGIAVSSSQLRVRLTRRAPDKGPIATGISGFDHEELSLLALAYRNISSLPIEGLEVMAVDDSPSEVVPAQALREIVRDLDLPHAYARHLDETLNHGEAEAKRRASRQALQVARMRFEAAEARLSYYDLSGPRVFRANQERAFKWIQAVLDSPDPGSRDKVEGHEIVVSQLTYKGFPLADMFLIAPRQTEAVSHVVLYTPDAPDGLAFREFPDRQALHREILLNPRFEAYLLARLPAFLSAVDGRDKRRFAHSQINGDRTWSWVFNFDECPARQRCTALEERFQERQVSGSFLDANEKVGIDLAKRNANDMTRSTSQADWDSFKDVSWGWNVPVQLAKEFVVGAVQSIPHTAQASWRFYDHIKAGEGTEAFLAFVEGYNSALAVLPLYTQVPAAAGARVRAAFGSRALVSSQRSLPTPDTLFDKRYIARHVSAPTGQPSASGVYAMEGRRYIQQGGNLYQVRFDRNMDTWRLMRPGAGPSTWGPAIERLPSGQWRFHRVGLLGGYGERHLLDLGLLREAESMLREGTYLAGEVAALSESQRLTLIGTLYRNLPFEEFAPTLRIKIDARPHPGASALLQPQLNAWDEAMVSARATEARAPSPITAPEWLDREFAVQAASSSSSTPSVTGAPAPVPTTGSPVLRQTTAWFQSSYYRVAVQKWPETAYLYLPDPRLTQAQARGAGHIRLAQMRLLGTDVQGIPLTTLPPYTLMSQVPPKFQALLPRHAVGQPGATLASTYGNWVQVNLRNLNVRPKGQMHHNYALYSMPETGGSGFYLRPIQSSSVNGPTVFDNGAVMLIGNEFQLGSHPR</sequence>
<dbReference type="InterPro" id="IPR046673">
    <property type="entry name" value="ToxA_N"/>
</dbReference>
<evidence type="ECO:0000313" key="2">
    <source>
        <dbReference type="EMBL" id="NID04288.1"/>
    </source>
</evidence>
<comment type="caution">
    <text evidence="2">The sequence shown here is derived from an EMBL/GenBank/DDBJ whole genome shotgun (WGS) entry which is preliminary data.</text>
</comment>
<feature type="domain" description="Dermonecrotic toxin N-terminal" evidence="1">
    <location>
        <begin position="312"/>
        <end position="565"/>
    </location>
</feature>
<dbReference type="Proteomes" id="UP001429601">
    <property type="component" value="Unassembled WGS sequence"/>
</dbReference>
<name>A0ABX0Q517_9GAMM</name>
<gene>
    <name evidence="2" type="ORF">HBF26_05285</name>
</gene>
<reference evidence="2 3" key="1">
    <citation type="journal article" date="2011" name="Curr. Microbiol.">
        <title>Luteibacter jiangsuensis sp. nov.: a methamidophos-degrading bacterium isolated from a methamidophos-manufacturing factory.</title>
        <authorList>
            <person name="Wang L."/>
            <person name="Wang G.L."/>
            <person name="Li S.P."/>
            <person name="Jiang J.D."/>
        </authorList>
    </citation>
    <scope>NUCLEOTIDE SEQUENCE [LARGE SCALE GENOMIC DNA]</scope>
    <source>
        <strain evidence="2 3">CGMCC 1.10133</strain>
    </source>
</reference>
<evidence type="ECO:0000259" key="1">
    <source>
        <dbReference type="Pfam" id="PF20178"/>
    </source>
</evidence>
<proteinExistence type="predicted"/>
<organism evidence="2 3">
    <name type="scientific">Luteibacter jiangsuensis</name>
    <dbReference type="NCBI Taxonomy" id="637577"/>
    <lineage>
        <taxon>Bacteria</taxon>
        <taxon>Pseudomonadati</taxon>
        <taxon>Pseudomonadota</taxon>
        <taxon>Gammaproteobacteria</taxon>
        <taxon>Lysobacterales</taxon>
        <taxon>Rhodanobacteraceae</taxon>
        <taxon>Luteibacter</taxon>
    </lineage>
</organism>
<dbReference type="Pfam" id="PF20178">
    <property type="entry name" value="ToxA_N"/>
    <property type="match status" value="1"/>
</dbReference>
<dbReference type="EMBL" id="JAAQQR010000002">
    <property type="protein sequence ID" value="NID04288.1"/>
    <property type="molecule type" value="Genomic_DNA"/>
</dbReference>
<protein>
    <recommendedName>
        <fullName evidence="1">Dermonecrotic toxin N-terminal domain-containing protein</fullName>
    </recommendedName>
</protein>
<keyword evidence="3" id="KW-1185">Reference proteome</keyword>
<accession>A0ABX0Q517</accession>
<evidence type="ECO:0000313" key="3">
    <source>
        <dbReference type="Proteomes" id="UP001429601"/>
    </source>
</evidence>